<organism evidence="2 3">
    <name type="scientific">Luteolibacter rhizosphaerae</name>
    <dbReference type="NCBI Taxonomy" id="2989719"/>
    <lineage>
        <taxon>Bacteria</taxon>
        <taxon>Pseudomonadati</taxon>
        <taxon>Verrucomicrobiota</taxon>
        <taxon>Verrucomicrobiia</taxon>
        <taxon>Verrucomicrobiales</taxon>
        <taxon>Verrucomicrobiaceae</taxon>
        <taxon>Luteolibacter</taxon>
    </lineage>
</organism>
<name>A0ABT3G1Y4_9BACT</name>
<evidence type="ECO:0008006" key="4">
    <source>
        <dbReference type="Google" id="ProtNLM"/>
    </source>
</evidence>
<feature type="compositionally biased region" description="Basic and acidic residues" evidence="1">
    <location>
        <begin position="1"/>
        <end position="16"/>
    </location>
</feature>
<dbReference type="RefSeq" id="WP_264513336.1">
    <property type="nucleotide sequence ID" value="NZ_JAPDDR010000004.1"/>
</dbReference>
<comment type="caution">
    <text evidence="2">The sequence shown here is derived from an EMBL/GenBank/DDBJ whole genome shotgun (WGS) entry which is preliminary data.</text>
</comment>
<evidence type="ECO:0000313" key="3">
    <source>
        <dbReference type="Proteomes" id="UP001165653"/>
    </source>
</evidence>
<protein>
    <recommendedName>
        <fullName evidence="4">Glycosyltransferase family 2 protein</fullName>
    </recommendedName>
</protein>
<gene>
    <name evidence="2" type="ORF">OJ996_09615</name>
</gene>
<dbReference type="EMBL" id="JAPDDR010000004">
    <property type="protein sequence ID" value="MCW1913833.1"/>
    <property type="molecule type" value="Genomic_DNA"/>
</dbReference>
<dbReference type="SUPFAM" id="SSF53448">
    <property type="entry name" value="Nucleotide-diphospho-sugar transferases"/>
    <property type="match status" value="1"/>
</dbReference>
<dbReference type="InterPro" id="IPR029044">
    <property type="entry name" value="Nucleotide-diphossugar_trans"/>
</dbReference>
<proteinExistence type="predicted"/>
<feature type="region of interest" description="Disordered" evidence="1">
    <location>
        <begin position="1"/>
        <end position="23"/>
    </location>
</feature>
<evidence type="ECO:0000256" key="1">
    <source>
        <dbReference type="SAM" id="MobiDB-lite"/>
    </source>
</evidence>
<keyword evidence="3" id="KW-1185">Reference proteome</keyword>
<evidence type="ECO:0000313" key="2">
    <source>
        <dbReference type="EMBL" id="MCW1913833.1"/>
    </source>
</evidence>
<accession>A0ABT3G1Y4</accession>
<dbReference type="Gene3D" id="3.90.550.10">
    <property type="entry name" value="Spore Coat Polysaccharide Biosynthesis Protein SpsA, Chain A"/>
    <property type="match status" value="1"/>
</dbReference>
<dbReference type="Proteomes" id="UP001165653">
    <property type="component" value="Unassembled WGS sequence"/>
</dbReference>
<reference evidence="2" key="1">
    <citation type="submission" date="2022-10" db="EMBL/GenBank/DDBJ databases">
        <title>Luteolibacter sp. GHJ8, whole genome shotgun sequencing project.</title>
        <authorList>
            <person name="Zhao G."/>
            <person name="Shen L."/>
        </authorList>
    </citation>
    <scope>NUCLEOTIDE SEQUENCE</scope>
    <source>
        <strain evidence="2">GHJ8</strain>
    </source>
</reference>
<sequence>MRDSKGQPFMPEHDPDPATPSGYAGKPCPPVLMILFNRPHLAEQVFERVRQARPARLYLAVDGARDSRPTDAELTARCRELATKVDWPCELKTRFSEVNQGCGRGPSNAITWFFSQEEAGIILEDDCLPEPSFFPFCAEMLASYADDARVMHINGNNFAPAGARAIYGGDSFGFGRYAQAWGWASWARAWQHFDYDVKGVHDEPASTFATAGVEKVRHEAHRDRVVSTIKHHHHDVWDYQWQFAVMKQRGLCISTAVNQISNLGFGDDATHTTDSSSFVARARTAALSFPLVYPAKVEESPAINRLYADHMLGEVGRYRKKAFKRWLRNLFGIKKAAK</sequence>